<dbReference type="GO" id="GO:0065002">
    <property type="term" value="P:intracellular protein transmembrane transport"/>
    <property type="evidence" value="ECO:0007669"/>
    <property type="project" value="TreeGrafter"/>
</dbReference>
<keyword evidence="6 11" id="KW-0812">Transmembrane</keyword>
<dbReference type="Pfam" id="PF03840">
    <property type="entry name" value="SecG"/>
    <property type="match status" value="1"/>
</dbReference>
<accession>A0A1Y5I0L4</accession>
<evidence type="ECO:0000313" key="13">
    <source>
        <dbReference type="Proteomes" id="UP000227088"/>
    </source>
</evidence>
<comment type="similarity">
    <text evidence="2 11">Belongs to the SecG family.</text>
</comment>
<dbReference type="PANTHER" id="PTHR34182">
    <property type="entry name" value="PROTEIN-EXPORT MEMBRANE PROTEIN SECG"/>
    <property type="match status" value="1"/>
</dbReference>
<feature type="transmembrane region" description="Helical" evidence="11">
    <location>
        <begin position="51"/>
        <end position="74"/>
    </location>
</feature>
<dbReference type="PANTHER" id="PTHR34182:SF1">
    <property type="entry name" value="PROTEIN-EXPORT MEMBRANE PROTEIN SECG"/>
    <property type="match status" value="1"/>
</dbReference>
<protein>
    <recommendedName>
        <fullName evidence="3 11">Protein-export membrane protein SecG</fullName>
    </recommendedName>
</protein>
<keyword evidence="9 11" id="KW-0811">Translocation</keyword>
<comment type="caution">
    <text evidence="11">Lacks conserved residue(s) required for the propagation of feature annotation.</text>
</comment>
<evidence type="ECO:0000256" key="3">
    <source>
        <dbReference type="ARBA" id="ARBA00017876"/>
    </source>
</evidence>
<dbReference type="GO" id="GO:0043952">
    <property type="term" value="P:protein transport by the Sec complex"/>
    <property type="evidence" value="ECO:0007669"/>
    <property type="project" value="TreeGrafter"/>
</dbReference>
<dbReference type="GO" id="GO:0005886">
    <property type="term" value="C:plasma membrane"/>
    <property type="evidence" value="ECO:0007669"/>
    <property type="project" value="UniProtKB-SubCell"/>
</dbReference>
<name>A0A1Y5I0L4_OLEAN</name>
<evidence type="ECO:0000313" key="12">
    <source>
        <dbReference type="EMBL" id="OUS41583.1"/>
    </source>
</evidence>
<evidence type="ECO:0000256" key="6">
    <source>
        <dbReference type="ARBA" id="ARBA00022692"/>
    </source>
</evidence>
<evidence type="ECO:0000256" key="8">
    <source>
        <dbReference type="ARBA" id="ARBA00022989"/>
    </source>
</evidence>
<dbReference type="PRINTS" id="PR01651">
    <property type="entry name" value="SECGEXPORT"/>
</dbReference>
<evidence type="ECO:0000256" key="9">
    <source>
        <dbReference type="ARBA" id="ARBA00023010"/>
    </source>
</evidence>
<dbReference type="GO" id="GO:0015450">
    <property type="term" value="F:protein-transporting ATPase activity"/>
    <property type="evidence" value="ECO:0007669"/>
    <property type="project" value="UniProtKB-UniRule"/>
</dbReference>
<keyword evidence="10 11" id="KW-0472">Membrane</keyword>
<keyword evidence="7 11" id="KW-0653">Protein transport</keyword>
<comment type="subcellular location">
    <subcellularLocation>
        <location evidence="1 11">Cell membrane</location>
        <topology evidence="1 11">Multi-pass membrane protein</topology>
    </subcellularLocation>
</comment>
<evidence type="ECO:0000256" key="1">
    <source>
        <dbReference type="ARBA" id="ARBA00004651"/>
    </source>
</evidence>
<comment type="caution">
    <text evidence="12">The sequence shown here is derived from an EMBL/GenBank/DDBJ whole genome shotgun (WGS) entry which is preliminary data.</text>
</comment>
<evidence type="ECO:0000256" key="5">
    <source>
        <dbReference type="ARBA" id="ARBA00022475"/>
    </source>
</evidence>
<organism evidence="12 13">
    <name type="scientific">Oleispira antarctica</name>
    <dbReference type="NCBI Taxonomy" id="188908"/>
    <lineage>
        <taxon>Bacteria</taxon>
        <taxon>Pseudomonadati</taxon>
        <taxon>Pseudomonadota</taxon>
        <taxon>Gammaproteobacteria</taxon>
        <taxon>Oceanospirillales</taxon>
        <taxon>Oceanospirillaceae</taxon>
        <taxon>Oleispira</taxon>
    </lineage>
</organism>
<proteinExistence type="inferred from homology"/>
<dbReference type="GO" id="GO:0009306">
    <property type="term" value="P:protein secretion"/>
    <property type="evidence" value="ECO:0007669"/>
    <property type="project" value="UniProtKB-UniRule"/>
</dbReference>
<keyword evidence="5 11" id="KW-1003">Cell membrane</keyword>
<comment type="function">
    <text evidence="11">Involved in protein export. Participates in an early event of protein translocation.</text>
</comment>
<evidence type="ECO:0000256" key="2">
    <source>
        <dbReference type="ARBA" id="ARBA00008445"/>
    </source>
</evidence>
<dbReference type="InterPro" id="IPR004692">
    <property type="entry name" value="SecG"/>
</dbReference>
<evidence type="ECO:0000256" key="4">
    <source>
        <dbReference type="ARBA" id="ARBA00022448"/>
    </source>
</evidence>
<evidence type="ECO:0000256" key="11">
    <source>
        <dbReference type="RuleBase" id="RU365087"/>
    </source>
</evidence>
<dbReference type="Proteomes" id="UP000227088">
    <property type="component" value="Unassembled WGS sequence"/>
</dbReference>
<dbReference type="AlphaFoldDB" id="A0A1Y5I0L4"/>
<dbReference type="EMBL" id="MABE01000013">
    <property type="protein sequence ID" value="OUS41583.1"/>
    <property type="molecule type" value="Genomic_DNA"/>
</dbReference>
<keyword evidence="4 11" id="KW-0813">Transport</keyword>
<evidence type="ECO:0000256" key="10">
    <source>
        <dbReference type="ARBA" id="ARBA00023136"/>
    </source>
</evidence>
<reference evidence="13" key="1">
    <citation type="journal article" date="2017" name="Proc. Natl. Acad. Sci. U.S.A.">
        <title>Simulation of Deepwater Horizon oil plume reveals substrate specialization within a complex community of hydrocarbon degraders.</title>
        <authorList>
            <person name="Hu P."/>
            <person name="Dubinsky E.A."/>
            <person name="Probst A.J."/>
            <person name="Wang J."/>
            <person name="Sieber C.M.K."/>
            <person name="Tom L.M."/>
            <person name="Gardinali P."/>
            <person name="Banfield J.F."/>
            <person name="Atlas R.M."/>
            <person name="Andersen G.L."/>
        </authorList>
    </citation>
    <scope>NUCLEOTIDE SEQUENCE [LARGE SCALE GENOMIC DNA]</scope>
</reference>
<keyword evidence="8 11" id="KW-1133">Transmembrane helix</keyword>
<dbReference type="NCBIfam" id="TIGR00810">
    <property type="entry name" value="secG"/>
    <property type="match status" value="1"/>
</dbReference>
<evidence type="ECO:0000256" key="7">
    <source>
        <dbReference type="ARBA" id="ARBA00022927"/>
    </source>
</evidence>
<gene>
    <name evidence="12" type="ORF">A9R00_00200</name>
</gene>
<sequence length="129" mass="13174">MEKITLVVHILLAFSVIGLVMIQQGKGADAGASFGGGGSQTVFGGQGSGNFLSRMTAIGAAVFFATSMILAVVASEKAKGINDLGIPAQETIEILEQDAPVVEEYAPATDAPDVDVSIDDVPVLEVPAQ</sequence>